<sequence length="43" mass="4484">MLMPGGGPDVWGCGCSSRYVSGSKMKVQVIVSGVTPVRSTKLQ</sequence>
<dbReference type="EMBL" id="JBBPCC010000015">
    <property type="protein sequence ID" value="MEK8130502.1"/>
    <property type="molecule type" value="Genomic_DNA"/>
</dbReference>
<proteinExistence type="predicted"/>
<protein>
    <submittedName>
        <fullName evidence="1">Uncharacterized protein</fullName>
    </submittedName>
</protein>
<dbReference type="RefSeq" id="WP_341417759.1">
    <property type="nucleotide sequence ID" value="NZ_JBBPCC010000015.1"/>
</dbReference>
<comment type="caution">
    <text evidence="1">The sequence shown here is derived from an EMBL/GenBank/DDBJ whole genome shotgun (WGS) entry which is preliminary data.</text>
</comment>
<dbReference type="Proteomes" id="UP001469365">
    <property type="component" value="Unassembled WGS sequence"/>
</dbReference>
<organism evidence="1 2">
    <name type="scientific">Paenibacillus filicis</name>
    <dbReference type="NCBI Taxonomy" id="669464"/>
    <lineage>
        <taxon>Bacteria</taxon>
        <taxon>Bacillati</taxon>
        <taxon>Bacillota</taxon>
        <taxon>Bacilli</taxon>
        <taxon>Bacillales</taxon>
        <taxon>Paenibacillaceae</taxon>
        <taxon>Paenibacillus</taxon>
    </lineage>
</organism>
<gene>
    <name evidence="1" type="ORF">WMW72_21585</name>
</gene>
<reference evidence="1 2" key="1">
    <citation type="submission" date="2024-04" db="EMBL/GenBank/DDBJ databases">
        <title>draft genome sequnece of Paenibacillus filicis.</title>
        <authorList>
            <person name="Kim D.-U."/>
        </authorList>
    </citation>
    <scope>NUCLEOTIDE SEQUENCE [LARGE SCALE GENOMIC DNA]</scope>
    <source>
        <strain evidence="1 2">KACC14197</strain>
    </source>
</reference>
<name>A0ABU9DNQ6_9BACL</name>
<evidence type="ECO:0000313" key="1">
    <source>
        <dbReference type="EMBL" id="MEK8130502.1"/>
    </source>
</evidence>
<accession>A0ABU9DNQ6</accession>
<evidence type="ECO:0000313" key="2">
    <source>
        <dbReference type="Proteomes" id="UP001469365"/>
    </source>
</evidence>
<keyword evidence="2" id="KW-1185">Reference proteome</keyword>